<keyword evidence="8" id="KW-0227">DNA damage</keyword>
<dbReference type="Pfam" id="PF21170">
    <property type="entry name" value="FAN1_TPR"/>
    <property type="match status" value="1"/>
</dbReference>
<keyword evidence="6 8" id="KW-0460">Magnesium</keyword>
<dbReference type="GO" id="GO:0004528">
    <property type="term" value="F:phosphodiesterase I activity"/>
    <property type="evidence" value="ECO:0007669"/>
    <property type="project" value="UniProtKB-EC"/>
</dbReference>
<dbReference type="EC" id="3.1.4.1" evidence="8"/>
<comment type="function">
    <text evidence="8">Nuclease required for the repair of DNA interstrand cross-links (ICL). Acts as a 5'-3' exonuclease that anchors at a cut end of DNA and cleaves DNA successively at every third nucleotide, allowing to excise an ICL from one strand through flanking incisions.</text>
</comment>
<dbReference type="AlphaFoldDB" id="A0A061RZ48"/>
<dbReference type="Pfam" id="PF08774">
    <property type="entry name" value="VRR_NUC"/>
    <property type="match status" value="1"/>
</dbReference>
<gene>
    <name evidence="10" type="primary">FAN1</name>
    <name evidence="10" type="ORF">TSPGSL018_21922</name>
</gene>
<dbReference type="GO" id="GO:0070336">
    <property type="term" value="F:flap-structured DNA binding"/>
    <property type="evidence" value="ECO:0007669"/>
    <property type="project" value="TreeGrafter"/>
</dbReference>
<sequence>DSARREGMGLTADCLKRNMRLIIETVLVLPGSVLSEEEAALLRAFPLLPDPPQCLFLRLWLRKGPFFKVASLDYSEVPSAEAAVASLVDAGLMELASDLGGSDGDGAAAAVLGDVLSSLTVSNMQSAAALLGLPTSGASAALAARLRAAASQRTASGASDRGGGRVLRAVVNAVGPLARLSRGAVDAFSRAHRLFFQNEGQDVSSFLLADLGAVRYPSYELKASERLPLFSSRQAMLDYEEALARAQTLRQAIEVEDKEEVEAALRPAIEAIKRGEHKRLLGLDCSLEAPLPLQARFRAGHIYTSMCTVGISFFEREKRYSEATELLRQLLGGVCSPGRRGEWWLRLSLDLHHLGRQEEALEVAETALADEWVRTGDRTALQRRVLRLGRPPRRWRKPPWAMEAYCPAIWEPQEVVIQGRPTQRIAGAKSFFWGYDGHTTSVEGLALQHYAMEEHGGFKGMHSEGGLWSNLFALLLWDVLFDGSVPGAFVHPFHSAPLDLGTDSFWSGRRDSIEAALARVSEGLAPTIIRERWRSCYGTRCAGLGWDRATLEDHVEIAECVGGEGLAAVCRLKAQDYANWSAGMPDLLLWSPESKEARLVEVKGPRDRLSEQQRTWCCFLTASGLQVEVCRIVEPKLDRKRRRS</sequence>
<dbReference type="EMBL" id="GBEZ01009773">
    <property type="protein sequence ID" value="JAC75841.1"/>
    <property type="molecule type" value="Transcribed_RNA"/>
</dbReference>
<dbReference type="GO" id="GO:0008409">
    <property type="term" value="F:5'-3' exonuclease activity"/>
    <property type="evidence" value="ECO:0007669"/>
    <property type="project" value="TreeGrafter"/>
</dbReference>
<evidence type="ECO:0000313" key="10">
    <source>
        <dbReference type="EMBL" id="JAC75841.1"/>
    </source>
</evidence>
<protein>
    <recommendedName>
        <fullName evidence="8">Fanconi-associated nuclease</fullName>
        <ecNumber evidence="8">3.1.4.1</ecNumber>
    </recommendedName>
</protein>
<dbReference type="InterPro" id="IPR049126">
    <property type="entry name" value="FAN1-like_TPR"/>
</dbReference>
<dbReference type="InterPro" id="IPR033315">
    <property type="entry name" value="Fan1-like"/>
</dbReference>
<dbReference type="PANTHER" id="PTHR15749">
    <property type="entry name" value="FANCONI-ASSOCIATED NUCLEASE 1"/>
    <property type="match status" value="1"/>
</dbReference>
<proteinExistence type="inferred from homology"/>
<feature type="domain" description="SAP" evidence="9">
    <location>
        <begin position="116"/>
        <end position="150"/>
    </location>
</feature>
<keyword evidence="4 8" id="KW-0479">Metal-binding</keyword>
<keyword evidence="5 8" id="KW-0378">Hydrolase</keyword>
<keyword evidence="8" id="KW-0539">Nucleus</keyword>
<dbReference type="PROSITE" id="PS50800">
    <property type="entry name" value="SAP"/>
    <property type="match status" value="1"/>
</dbReference>
<dbReference type="GO" id="GO:0036297">
    <property type="term" value="P:interstrand cross-link repair"/>
    <property type="evidence" value="ECO:0007669"/>
    <property type="project" value="InterPro"/>
</dbReference>
<dbReference type="InterPro" id="IPR003034">
    <property type="entry name" value="SAP_dom"/>
</dbReference>
<comment type="cofactor">
    <cofactor evidence="8">
        <name>Mg(2+)</name>
        <dbReference type="ChEBI" id="CHEBI:18420"/>
    </cofactor>
    <cofactor evidence="8">
        <name>Mn(2+)</name>
        <dbReference type="ChEBI" id="CHEBI:29035"/>
    </cofactor>
</comment>
<dbReference type="Gene3D" id="3.40.1350.10">
    <property type="match status" value="1"/>
</dbReference>
<evidence type="ECO:0000256" key="3">
    <source>
        <dbReference type="ARBA" id="ARBA00022722"/>
    </source>
</evidence>
<organism evidence="10">
    <name type="scientific">Tetraselmis sp. GSL018</name>
    <dbReference type="NCBI Taxonomy" id="582737"/>
    <lineage>
        <taxon>Eukaryota</taxon>
        <taxon>Viridiplantae</taxon>
        <taxon>Chlorophyta</taxon>
        <taxon>core chlorophytes</taxon>
        <taxon>Chlorodendrophyceae</taxon>
        <taxon>Chlorodendrales</taxon>
        <taxon>Chlorodendraceae</taxon>
        <taxon>Tetraselmis</taxon>
    </lineage>
</organism>
<keyword evidence="3 8" id="KW-0540">Nuclease</keyword>
<evidence type="ECO:0000256" key="4">
    <source>
        <dbReference type="ARBA" id="ARBA00022723"/>
    </source>
</evidence>
<feature type="non-terminal residue" evidence="10">
    <location>
        <position position="1"/>
    </location>
</feature>
<keyword evidence="7 8" id="KW-0464">Manganese</keyword>
<dbReference type="Pfam" id="PF21315">
    <property type="entry name" value="FAN1_HTH"/>
    <property type="match status" value="1"/>
</dbReference>
<dbReference type="InterPro" id="IPR014883">
    <property type="entry name" value="VRR_NUC"/>
</dbReference>
<dbReference type="CDD" id="cd22326">
    <property type="entry name" value="FAN1-like"/>
    <property type="match status" value="1"/>
</dbReference>
<dbReference type="GO" id="GO:0005634">
    <property type="term" value="C:nucleus"/>
    <property type="evidence" value="ECO:0007669"/>
    <property type="project" value="UniProtKB-SubCell"/>
</dbReference>
<comment type="similarity">
    <text evidence="2 8">Belongs to the FAN1 family.</text>
</comment>
<evidence type="ECO:0000259" key="9">
    <source>
        <dbReference type="PROSITE" id="PS50800"/>
    </source>
</evidence>
<evidence type="ECO:0000256" key="8">
    <source>
        <dbReference type="RuleBase" id="RU365033"/>
    </source>
</evidence>
<reference evidence="10" key="1">
    <citation type="submission" date="2014-05" db="EMBL/GenBank/DDBJ databases">
        <title>The transcriptome of the halophilic microalga Tetraselmis sp. GSL018 isolated from the Great Salt Lake, Utah.</title>
        <authorList>
            <person name="Jinkerson R.E."/>
            <person name="D'Adamo S."/>
            <person name="Posewitz M.C."/>
        </authorList>
    </citation>
    <scope>NUCLEOTIDE SEQUENCE</scope>
    <source>
        <strain evidence="10">GSL018</strain>
    </source>
</reference>
<dbReference type="SMART" id="SM00990">
    <property type="entry name" value="VRR_NUC"/>
    <property type="match status" value="1"/>
</dbReference>
<dbReference type="GO" id="GO:0017108">
    <property type="term" value="F:5'-flap endonuclease activity"/>
    <property type="evidence" value="ECO:0007669"/>
    <property type="project" value="TreeGrafter"/>
</dbReference>
<accession>A0A061RZ48</accession>
<evidence type="ECO:0000256" key="5">
    <source>
        <dbReference type="ARBA" id="ARBA00022801"/>
    </source>
</evidence>
<evidence type="ECO:0000256" key="7">
    <source>
        <dbReference type="ARBA" id="ARBA00023211"/>
    </source>
</evidence>
<name>A0A061RZ48_9CHLO</name>
<dbReference type="InterPro" id="IPR049132">
    <property type="entry name" value="FAN1-like_euk"/>
</dbReference>
<evidence type="ECO:0000256" key="6">
    <source>
        <dbReference type="ARBA" id="ARBA00022842"/>
    </source>
</evidence>
<dbReference type="InterPro" id="IPR049125">
    <property type="entry name" value="FAN1-like_WH"/>
</dbReference>
<dbReference type="InterPro" id="IPR011856">
    <property type="entry name" value="tRNA_endonuc-like_dom_sf"/>
</dbReference>
<comment type="subcellular location">
    <subcellularLocation>
        <location evidence="8">Nucleus</location>
    </subcellularLocation>
</comment>
<dbReference type="PANTHER" id="PTHR15749:SF4">
    <property type="entry name" value="FANCONI-ASSOCIATED NUCLEASE 1"/>
    <property type="match status" value="1"/>
</dbReference>
<keyword evidence="8" id="KW-0234">DNA repair</keyword>
<evidence type="ECO:0000256" key="1">
    <source>
        <dbReference type="ARBA" id="ARBA00000983"/>
    </source>
</evidence>
<comment type="catalytic activity">
    <reaction evidence="1 8">
        <text>Hydrolytically removes 5'-nucleotides successively from the 3'-hydroxy termini of 3'-hydroxy-terminated oligonucleotides.</text>
        <dbReference type="EC" id="3.1.4.1"/>
    </reaction>
</comment>
<evidence type="ECO:0000256" key="2">
    <source>
        <dbReference type="ARBA" id="ARBA00005533"/>
    </source>
</evidence>
<dbReference type="GO" id="GO:0046872">
    <property type="term" value="F:metal ion binding"/>
    <property type="evidence" value="ECO:0007669"/>
    <property type="project" value="UniProtKB-KW"/>
</dbReference>